<accession>A0A3L6SMT1</accession>
<name>A0A3L6SMT1_PANMI</name>
<evidence type="ECO:0000313" key="2">
    <source>
        <dbReference type="Proteomes" id="UP000275267"/>
    </source>
</evidence>
<comment type="caution">
    <text evidence="1">The sequence shown here is derived from an EMBL/GenBank/DDBJ whole genome shotgun (WGS) entry which is preliminary data.</text>
</comment>
<reference evidence="2" key="1">
    <citation type="journal article" date="2019" name="Nat. Commun.">
        <title>The genome of broomcorn millet.</title>
        <authorList>
            <person name="Zou C."/>
            <person name="Miki D."/>
            <person name="Li D."/>
            <person name="Tang Q."/>
            <person name="Xiao L."/>
            <person name="Rajput S."/>
            <person name="Deng P."/>
            <person name="Jia W."/>
            <person name="Huang R."/>
            <person name="Zhang M."/>
            <person name="Sun Y."/>
            <person name="Hu J."/>
            <person name="Fu X."/>
            <person name="Schnable P.S."/>
            <person name="Li F."/>
            <person name="Zhang H."/>
            <person name="Feng B."/>
            <person name="Zhu X."/>
            <person name="Liu R."/>
            <person name="Schnable J.C."/>
            <person name="Zhu J.-K."/>
            <person name="Zhang H."/>
        </authorList>
    </citation>
    <scope>NUCLEOTIDE SEQUENCE [LARGE SCALE GENOMIC DNA]</scope>
</reference>
<keyword evidence="2" id="KW-1185">Reference proteome</keyword>
<evidence type="ECO:0000313" key="1">
    <source>
        <dbReference type="EMBL" id="RLN23330.1"/>
    </source>
</evidence>
<proteinExistence type="predicted"/>
<gene>
    <name evidence="1" type="ORF">C2845_PM07G39550</name>
</gene>
<protein>
    <submittedName>
        <fullName evidence="1">Uncharacterized protein</fullName>
    </submittedName>
</protein>
<dbReference type="AlphaFoldDB" id="A0A3L6SMT1"/>
<dbReference type="EMBL" id="PQIB02000004">
    <property type="protein sequence ID" value="RLN23330.1"/>
    <property type="molecule type" value="Genomic_DNA"/>
</dbReference>
<sequence length="53" mass="5946">MSLTILCIGTADTDVTPLANSQLLLEQRALDVLRRSQDWPRSRLLKSSYLKAS</sequence>
<dbReference type="Proteomes" id="UP000275267">
    <property type="component" value="Unassembled WGS sequence"/>
</dbReference>
<organism evidence="1 2">
    <name type="scientific">Panicum miliaceum</name>
    <name type="common">Proso millet</name>
    <name type="synonym">Broomcorn millet</name>
    <dbReference type="NCBI Taxonomy" id="4540"/>
    <lineage>
        <taxon>Eukaryota</taxon>
        <taxon>Viridiplantae</taxon>
        <taxon>Streptophyta</taxon>
        <taxon>Embryophyta</taxon>
        <taxon>Tracheophyta</taxon>
        <taxon>Spermatophyta</taxon>
        <taxon>Magnoliopsida</taxon>
        <taxon>Liliopsida</taxon>
        <taxon>Poales</taxon>
        <taxon>Poaceae</taxon>
        <taxon>PACMAD clade</taxon>
        <taxon>Panicoideae</taxon>
        <taxon>Panicodae</taxon>
        <taxon>Paniceae</taxon>
        <taxon>Panicinae</taxon>
        <taxon>Panicum</taxon>
        <taxon>Panicum sect. Panicum</taxon>
    </lineage>
</organism>